<dbReference type="KEGG" id="usu:LVJ78_11785"/>
<proteinExistence type="predicted"/>
<feature type="region of interest" description="Disordered" evidence="1">
    <location>
        <begin position="417"/>
        <end position="437"/>
    </location>
</feature>
<gene>
    <name evidence="2" type="ORF">LVJ78_11785</name>
</gene>
<dbReference type="AlphaFoldDB" id="A0AAE9GUQ5"/>
<dbReference type="EMBL" id="CP091507">
    <property type="protein sequence ID" value="UOO79339.1"/>
    <property type="molecule type" value="Genomic_DNA"/>
</dbReference>
<sequence>MAKILIVGHPNSGYQTIEHLLHASGMEQALPSKRERMSPLEIDAALLKAHQEAPGAKALLLGDKIANRQLPVGTVWHGLAMDLFLGNIDQSLWGWADSKAISLLNYWRDMDDSMHFALIYDRPHSILLNSQEASDSNSIEQKLQEWISYNESLLHFYLRNQDRCLLMHSQQAKSSVGSYVQQIQLHIEAPWRDLPNHEPTADASKEQATIKLNHDIDSSFEHILPSLHNEQNHLAGFLADFIINTNQEAIQLYEELQAVANLPLHAASHTQADYHAASMAWQAMMQQHQQLKKQENDLKEYSNENELLLQQLHLTQEEFERAHLNHKQTEAQLNSTLQDKNKLATEYQQKTTETHQKINRLEQEKQQLLKKSDELNQAQKADGEAIKKLETAKLNLEKEKTDLEKIKATLASEKTKLEKEKNRLEQDNKASQSEQEKDNQLLLEQLHHVQEELERLFLENKRLTARPEYYGAAERVRNQLDYRLGATMIQNGKSLGGWISMPAALIKESRKPQQNTADLPPVSLYHDASEAEKMHKHLSYQLGQTLLKHSRNPLRWFTLPWAINKTVKEFRKK</sequence>
<evidence type="ECO:0000313" key="3">
    <source>
        <dbReference type="Proteomes" id="UP000829756"/>
    </source>
</evidence>
<accession>A0AAE9GUQ5</accession>
<protein>
    <submittedName>
        <fullName evidence="2">Uncharacterized protein</fullName>
    </submittedName>
</protein>
<reference evidence="2" key="2">
    <citation type="journal article" date="2022" name="Res Sq">
        <title>Evolution of multicellular longitudinally dividing oral cavity symbionts (Neisseriaceae).</title>
        <authorList>
            <person name="Nyongesa S."/>
            <person name="Weber P."/>
            <person name="Bernet E."/>
            <person name="Pullido F."/>
            <person name="Nieckarz M."/>
            <person name="Delaby M."/>
            <person name="Nieves C."/>
            <person name="Viehboeck T."/>
            <person name="Krause N."/>
            <person name="Rivera-Millot A."/>
            <person name="Nakamura A."/>
            <person name="Vischer N."/>
            <person name="VanNieuwenhze M."/>
            <person name="Brun Y."/>
            <person name="Cava F."/>
            <person name="Bulgheresi S."/>
            <person name="Veyrier F."/>
        </authorList>
    </citation>
    <scope>NUCLEOTIDE SEQUENCE</scope>
    <source>
        <strain evidence="2">1258/02</strain>
    </source>
</reference>
<evidence type="ECO:0000313" key="2">
    <source>
        <dbReference type="EMBL" id="UOO79339.1"/>
    </source>
</evidence>
<evidence type="ECO:0000256" key="1">
    <source>
        <dbReference type="SAM" id="MobiDB-lite"/>
    </source>
</evidence>
<dbReference type="Proteomes" id="UP000829756">
    <property type="component" value="Chromosome"/>
</dbReference>
<dbReference type="RefSeq" id="WP_132953521.1">
    <property type="nucleotide sequence ID" value="NZ_CP091507.1"/>
</dbReference>
<name>A0AAE9GUQ5_9NEIS</name>
<reference evidence="2" key="1">
    <citation type="submission" date="2021-12" db="EMBL/GenBank/DDBJ databases">
        <authorList>
            <person name="Veyrier F.J."/>
        </authorList>
    </citation>
    <scope>NUCLEOTIDE SEQUENCE</scope>
    <source>
        <strain evidence="2">1258/02</strain>
    </source>
</reference>
<organism evidence="2 3">
    <name type="scientific">Uruburuella suis</name>
    <dbReference type="NCBI Taxonomy" id="252130"/>
    <lineage>
        <taxon>Bacteria</taxon>
        <taxon>Pseudomonadati</taxon>
        <taxon>Pseudomonadota</taxon>
        <taxon>Betaproteobacteria</taxon>
        <taxon>Neisseriales</taxon>
        <taxon>Neisseriaceae</taxon>
        <taxon>Uruburuella</taxon>
    </lineage>
</organism>